<evidence type="ECO:0000256" key="7">
    <source>
        <dbReference type="ARBA" id="ARBA00022840"/>
    </source>
</evidence>
<dbReference type="Pfam" id="PF02518">
    <property type="entry name" value="HATPase_c"/>
    <property type="match status" value="1"/>
</dbReference>
<keyword evidence="9" id="KW-1133">Transmembrane helix</keyword>
<comment type="catalytic activity">
    <reaction evidence="1">
        <text>ATP + protein L-histidine = ADP + protein N-phospho-L-histidine.</text>
        <dbReference type="EC" id="2.7.13.3"/>
    </reaction>
</comment>
<dbReference type="InterPro" id="IPR036890">
    <property type="entry name" value="HATPase_C_sf"/>
</dbReference>
<keyword evidence="5" id="KW-0547">Nucleotide-binding</keyword>
<evidence type="ECO:0000256" key="2">
    <source>
        <dbReference type="ARBA" id="ARBA00012438"/>
    </source>
</evidence>
<protein>
    <recommendedName>
        <fullName evidence="2">histidine kinase</fullName>
        <ecNumber evidence="2">2.7.13.3</ecNumber>
    </recommendedName>
</protein>
<keyword evidence="6" id="KW-0418">Kinase</keyword>
<dbReference type="Gene3D" id="3.30.450.20">
    <property type="entry name" value="PAS domain"/>
    <property type="match status" value="1"/>
</dbReference>
<dbReference type="InterPro" id="IPR003594">
    <property type="entry name" value="HATPase_dom"/>
</dbReference>
<dbReference type="PROSITE" id="PS50109">
    <property type="entry name" value="HIS_KIN"/>
    <property type="match status" value="1"/>
</dbReference>
<evidence type="ECO:0000256" key="5">
    <source>
        <dbReference type="ARBA" id="ARBA00022741"/>
    </source>
</evidence>
<dbReference type="PANTHER" id="PTHR43711:SF26">
    <property type="entry name" value="SENSOR HISTIDINE KINASE RCSC"/>
    <property type="match status" value="1"/>
</dbReference>
<dbReference type="SUPFAM" id="SSF47384">
    <property type="entry name" value="Homodimeric domain of signal transducing histidine kinase"/>
    <property type="match status" value="1"/>
</dbReference>
<dbReference type="GO" id="GO:0000155">
    <property type="term" value="F:phosphorelay sensor kinase activity"/>
    <property type="evidence" value="ECO:0007669"/>
    <property type="project" value="InterPro"/>
</dbReference>
<keyword evidence="9" id="KW-0472">Membrane</keyword>
<dbReference type="InterPro" id="IPR000014">
    <property type="entry name" value="PAS"/>
</dbReference>
<keyword evidence="4" id="KW-0808">Transferase</keyword>
<dbReference type="PANTHER" id="PTHR43711">
    <property type="entry name" value="TWO-COMPONENT HISTIDINE KINASE"/>
    <property type="match status" value="1"/>
</dbReference>
<dbReference type="RefSeq" id="WP_073019524.1">
    <property type="nucleotide sequence ID" value="NZ_FQXU01000007.1"/>
</dbReference>
<dbReference type="EMBL" id="FQXU01000007">
    <property type="protein sequence ID" value="SHI16131.1"/>
    <property type="molecule type" value="Genomic_DNA"/>
</dbReference>
<evidence type="ECO:0000259" key="10">
    <source>
        <dbReference type="PROSITE" id="PS50109"/>
    </source>
</evidence>
<evidence type="ECO:0000256" key="1">
    <source>
        <dbReference type="ARBA" id="ARBA00000085"/>
    </source>
</evidence>
<accession>A0A1M5YVU8</accession>
<dbReference type="InterPro" id="IPR004358">
    <property type="entry name" value="Sig_transdc_His_kin-like_C"/>
</dbReference>
<gene>
    <name evidence="11" type="ORF">SAMN02745941_02260</name>
</gene>
<reference evidence="11 12" key="1">
    <citation type="submission" date="2016-11" db="EMBL/GenBank/DDBJ databases">
        <authorList>
            <person name="Jaros S."/>
            <person name="Januszkiewicz K."/>
            <person name="Wedrychowicz H."/>
        </authorList>
    </citation>
    <scope>NUCLEOTIDE SEQUENCE [LARGE SCALE GENOMIC DNA]</scope>
    <source>
        <strain evidence="11 12">DSM 6191</strain>
    </source>
</reference>
<keyword evidence="9" id="KW-0812">Transmembrane</keyword>
<dbReference type="InterPro" id="IPR005467">
    <property type="entry name" value="His_kinase_dom"/>
</dbReference>
<dbReference type="SMART" id="SM00388">
    <property type="entry name" value="HisKA"/>
    <property type="match status" value="1"/>
</dbReference>
<dbReference type="SUPFAM" id="SSF55874">
    <property type="entry name" value="ATPase domain of HSP90 chaperone/DNA topoisomerase II/histidine kinase"/>
    <property type="match status" value="1"/>
</dbReference>
<dbReference type="CDD" id="cd16922">
    <property type="entry name" value="HATPase_EvgS-ArcB-TorS-like"/>
    <property type="match status" value="1"/>
</dbReference>
<dbReference type="EC" id="2.7.13.3" evidence="2"/>
<feature type="transmembrane region" description="Helical" evidence="9">
    <location>
        <begin position="132"/>
        <end position="152"/>
    </location>
</feature>
<dbReference type="InterPro" id="IPR003661">
    <property type="entry name" value="HisK_dim/P_dom"/>
</dbReference>
<sequence length="622" mass="71586">MQYIKSKNTNNNILILAVLKYTILIAIILLNSNKRYIEKNLVDINVMEYLPFFKVAIIPISIGIGFFLRFLFSYIGVKRKSYHNQIIEDSIFIILTSALMILNKNNSSGEYKVMFMVIIISSTISFGKKYGLKIAGISSFIVLGLSLIYNITDITKSYRFENDLFMCVIFGVIAWILGNYVISEQKQIQALEDELEIQLKQHNYIEDMMIQNEACYDLLIKSSSEVIIIHNEKGVLFLNEKALNLFGVNQGDDSAHKYEYVIDSGYKKEDKVSNSYYKEILLNKYTNISFEEVIKNSEGEEYILHNISTYCIYDKQAAILTTMRDITPIKQVQELKEDVKRNVALLNETIEYNRYITDFFSNISHEFKTPLNIIFSSVQLLNIYIENDEPMGISKKKAYLKSMKQNCYRLTRLINNILDVTKLDSGFITLQLQNIDIISYVENITMSVIPYAENKGIELIFDTYVEEKIVAVDPNKIERIMLNLLSNALKFTDTGGRIYVSISNTEDFIIISVKDNGIGIPEDKLELIFERFMQVDKTLRRNHEGTGIGLSLVKSFVELHEGDIRIVSKINEGSEFLVNLPIRLVDNQECIMEKEIEGDFIEKVNLELADVYGEVMKETSVE</sequence>
<feature type="domain" description="Histidine kinase" evidence="10">
    <location>
        <begin position="362"/>
        <end position="584"/>
    </location>
</feature>
<dbReference type="NCBIfam" id="TIGR00229">
    <property type="entry name" value="sensory_box"/>
    <property type="match status" value="1"/>
</dbReference>
<dbReference type="InterPro" id="IPR036097">
    <property type="entry name" value="HisK_dim/P_sf"/>
</dbReference>
<dbReference type="InterPro" id="IPR050736">
    <property type="entry name" value="Sensor_HK_Regulatory"/>
</dbReference>
<dbReference type="SMART" id="SM00387">
    <property type="entry name" value="HATPase_c"/>
    <property type="match status" value="1"/>
</dbReference>
<organism evidence="11 12">
    <name type="scientific">Clostridium intestinale DSM 6191</name>
    <dbReference type="NCBI Taxonomy" id="1121320"/>
    <lineage>
        <taxon>Bacteria</taxon>
        <taxon>Bacillati</taxon>
        <taxon>Bacillota</taxon>
        <taxon>Clostridia</taxon>
        <taxon>Eubacteriales</taxon>
        <taxon>Clostridiaceae</taxon>
        <taxon>Clostridium</taxon>
    </lineage>
</organism>
<evidence type="ECO:0000256" key="3">
    <source>
        <dbReference type="ARBA" id="ARBA00022553"/>
    </source>
</evidence>
<evidence type="ECO:0000313" key="12">
    <source>
        <dbReference type="Proteomes" id="UP000184241"/>
    </source>
</evidence>
<dbReference type="Gene3D" id="3.30.565.10">
    <property type="entry name" value="Histidine kinase-like ATPase, C-terminal domain"/>
    <property type="match status" value="1"/>
</dbReference>
<dbReference type="Pfam" id="PF00512">
    <property type="entry name" value="HisKA"/>
    <property type="match status" value="1"/>
</dbReference>
<dbReference type="Gene3D" id="1.10.287.130">
    <property type="match status" value="1"/>
</dbReference>
<dbReference type="FunFam" id="3.30.565.10:FF:000037">
    <property type="entry name" value="Hybrid sensor histidine kinase/response regulator"/>
    <property type="match status" value="1"/>
</dbReference>
<dbReference type="CDD" id="cd00082">
    <property type="entry name" value="HisKA"/>
    <property type="match status" value="1"/>
</dbReference>
<keyword evidence="8" id="KW-0902">Two-component regulatory system</keyword>
<evidence type="ECO:0000256" key="9">
    <source>
        <dbReference type="SAM" id="Phobius"/>
    </source>
</evidence>
<dbReference type="PRINTS" id="PR00344">
    <property type="entry name" value="BCTRLSENSOR"/>
</dbReference>
<feature type="transmembrane region" description="Helical" evidence="9">
    <location>
        <begin position="12"/>
        <end position="32"/>
    </location>
</feature>
<evidence type="ECO:0000256" key="4">
    <source>
        <dbReference type="ARBA" id="ARBA00022679"/>
    </source>
</evidence>
<name>A0A1M5YVU8_9CLOT</name>
<keyword evidence="7" id="KW-0067">ATP-binding</keyword>
<feature type="transmembrane region" description="Helical" evidence="9">
    <location>
        <begin position="52"/>
        <end position="72"/>
    </location>
</feature>
<dbReference type="SUPFAM" id="SSF55785">
    <property type="entry name" value="PYP-like sensor domain (PAS domain)"/>
    <property type="match status" value="1"/>
</dbReference>
<evidence type="ECO:0000256" key="6">
    <source>
        <dbReference type="ARBA" id="ARBA00022777"/>
    </source>
</evidence>
<evidence type="ECO:0000256" key="8">
    <source>
        <dbReference type="ARBA" id="ARBA00023012"/>
    </source>
</evidence>
<keyword evidence="3" id="KW-0597">Phosphoprotein</keyword>
<evidence type="ECO:0000313" key="11">
    <source>
        <dbReference type="EMBL" id="SHI16131.1"/>
    </source>
</evidence>
<dbReference type="AlphaFoldDB" id="A0A1M5YVU8"/>
<dbReference type="InterPro" id="IPR035965">
    <property type="entry name" value="PAS-like_dom_sf"/>
</dbReference>
<proteinExistence type="predicted"/>
<dbReference type="GO" id="GO:0005524">
    <property type="term" value="F:ATP binding"/>
    <property type="evidence" value="ECO:0007669"/>
    <property type="project" value="UniProtKB-KW"/>
</dbReference>
<dbReference type="Proteomes" id="UP000184241">
    <property type="component" value="Unassembled WGS sequence"/>
</dbReference>
<feature type="transmembrane region" description="Helical" evidence="9">
    <location>
        <begin position="164"/>
        <end position="182"/>
    </location>
</feature>